<gene>
    <name evidence="1" type="ORF">XELAEV_18030795mg</name>
</gene>
<dbReference type="EMBL" id="CM004476">
    <property type="protein sequence ID" value="OCT75611.1"/>
    <property type="molecule type" value="Genomic_DNA"/>
</dbReference>
<name>A0A974CNQ9_XENLA</name>
<proteinExistence type="predicted"/>
<protein>
    <submittedName>
        <fullName evidence="1">Uncharacterized protein</fullName>
    </submittedName>
</protein>
<evidence type="ECO:0000313" key="1">
    <source>
        <dbReference type="EMBL" id="OCT75611.1"/>
    </source>
</evidence>
<dbReference type="Proteomes" id="UP000694892">
    <property type="component" value="Chromosome 6L"/>
</dbReference>
<reference evidence="2" key="1">
    <citation type="journal article" date="2016" name="Nature">
        <title>Genome evolution in the allotetraploid frog Xenopus laevis.</title>
        <authorList>
            <person name="Session A.M."/>
            <person name="Uno Y."/>
            <person name="Kwon T."/>
            <person name="Chapman J.A."/>
            <person name="Toyoda A."/>
            <person name="Takahashi S."/>
            <person name="Fukui A."/>
            <person name="Hikosaka A."/>
            <person name="Suzuki A."/>
            <person name="Kondo M."/>
            <person name="van Heeringen S.J."/>
            <person name="Quigley I."/>
            <person name="Heinz S."/>
            <person name="Ogino H."/>
            <person name="Ochi H."/>
            <person name="Hellsten U."/>
            <person name="Lyons J.B."/>
            <person name="Simakov O."/>
            <person name="Putnam N."/>
            <person name="Stites J."/>
            <person name="Kuroki Y."/>
            <person name="Tanaka T."/>
            <person name="Michiue T."/>
            <person name="Watanabe M."/>
            <person name="Bogdanovic O."/>
            <person name="Lister R."/>
            <person name="Georgiou G."/>
            <person name="Paranjpe S.S."/>
            <person name="van Kruijsbergen I."/>
            <person name="Shu S."/>
            <person name="Carlson J."/>
            <person name="Kinoshita T."/>
            <person name="Ohta Y."/>
            <person name="Mawaribuchi S."/>
            <person name="Jenkins J."/>
            <person name="Grimwood J."/>
            <person name="Schmutz J."/>
            <person name="Mitros T."/>
            <person name="Mozaffari S.V."/>
            <person name="Suzuki Y."/>
            <person name="Haramoto Y."/>
            <person name="Yamamoto T.S."/>
            <person name="Takagi C."/>
            <person name="Heald R."/>
            <person name="Miller K."/>
            <person name="Haudenschild C."/>
            <person name="Kitzman J."/>
            <person name="Nakayama T."/>
            <person name="Izutsu Y."/>
            <person name="Robert J."/>
            <person name="Fortriede J."/>
            <person name="Burns K."/>
            <person name="Lotay V."/>
            <person name="Karimi K."/>
            <person name="Yasuoka Y."/>
            <person name="Dichmann D.S."/>
            <person name="Flajnik M.F."/>
            <person name="Houston D.W."/>
            <person name="Shendure J."/>
            <person name="DuPasquier L."/>
            <person name="Vize P.D."/>
            <person name="Zorn A.M."/>
            <person name="Ito M."/>
            <person name="Marcotte E.M."/>
            <person name="Wallingford J.B."/>
            <person name="Ito Y."/>
            <person name="Asashima M."/>
            <person name="Ueno N."/>
            <person name="Matsuda Y."/>
            <person name="Veenstra G.J."/>
            <person name="Fujiyama A."/>
            <person name="Harland R.M."/>
            <person name="Taira M."/>
            <person name="Rokhsar D.S."/>
        </authorList>
    </citation>
    <scope>NUCLEOTIDE SEQUENCE [LARGE SCALE GENOMIC DNA]</scope>
    <source>
        <strain evidence="2">J</strain>
    </source>
</reference>
<evidence type="ECO:0000313" key="2">
    <source>
        <dbReference type="Proteomes" id="UP000694892"/>
    </source>
</evidence>
<organism evidence="1 2">
    <name type="scientific">Xenopus laevis</name>
    <name type="common">African clawed frog</name>
    <dbReference type="NCBI Taxonomy" id="8355"/>
    <lineage>
        <taxon>Eukaryota</taxon>
        <taxon>Metazoa</taxon>
        <taxon>Chordata</taxon>
        <taxon>Craniata</taxon>
        <taxon>Vertebrata</taxon>
        <taxon>Euteleostomi</taxon>
        <taxon>Amphibia</taxon>
        <taxon>Batrachia</taxon>
        <taxon>Anura</taxon>
        <taxon>Pipoidea</taxon>
        <taxon>Pipidae</taxon>
        <taxon>Xenopodinae</taxon>
        <taxon>Xenopus</taxon>
        <taxon>Xenopus</taxon>
    </lineage>
</organism>
<dbReference type="AlphaFoldDB" id="A0A974CNQ9"/>
<sequence>MLTDCTCVGYSLSFSVIRSQPDAPLFYYHCWKWAGSSRTTRGRGECENGTAVNPFRWLLSTASSMLVRHCRIHSPAFINETLEINECG</sequence>
<accession>A0A974CNQ9</accession>